<dbReference type="PANTHER" id="PTHR46268">
    <property type="entry name" value="STRESS RESPONSE PROTEIN NHAX"/>
    <property type="match status" value="1"/>
</dbReference>
<name>A0A2Z5Y0C8_9ENTE</name>
<evidence type="ECO:0000256" key="1">
    <source>
        <dbReference type="ARBA" id="ARBA00008791"/>
    </source>
</evidence>
<dbReference type="GeneID" id="57042676"/>
<accession>A0A2Z5Y0C8</accession>
<dbReference type="InterPro" id="IPR006015">
    <property type="entry name" value="Universal_stress_UspA"/>
</dbReference>
<reference evidence="4 5" key="1">
    <citation type="submission" date="2018-01" db="EMBL/GenBank/DDBJ databases">
        <title>Whole genome sequence of Melissococcus plutonius DAT561.</title>
        <authorList>
            <person name="Okumura K."/>
            <person name="Takamatsu D."/>
            <person name="Okura M."/>
        </authorList>
    </citation>
    <scope>NUCLEOTIDE SEQUENCE [LARGE SCALE GENOMIC DNA]</scope>
    <source>
        <strain evidence="4 5">DAT561</strain>
    </source>
</reference>
<evidence type="ECO:0000256" key="2">
    <source>
        <dbReference type="PIRNR" id="PIRNR006276"/>
    </source>
</evidence>
<dbReference type="CDD" id="cd00293">
    <property type="entry name" value="USP-like"/>
    <property type="match status" value="1"/>
</dbReference>
<dbReference type="Gene3D" id="3.40.50.620">
    <property type="entry name" value="HUPs"/>
    <property type="match status" value="1"/>
</dbReference>
<evidence type="ECO:0000313" key="4">
    <source>
        <dbReference type="EMBL" id="BBC60276.1"/>
    </source>
</evidence>
<sequence length="153" mass="16846">MEKQVYKNVLVGVDGSEQSDQAYKKALEVARRNDAHLVVVHIVEESGLSTMGYPTITENSIDQESEDSKELLRKCEKYAKDVKFSNIETILVYGSPKRSLAVELPSKYDIDVIAIGQSGINNTVERLTLGGVSSYVIRQAPCDVLIVHSDSNG</sequence>
<comment type="similarity">
    <text evidence="1 2">Belongs to the universal stress protein A family.</text>
</comment>
<gene>
    <name evidence="4" type="ORF">DAT561_0108</name>
</gene>
<feature type="domain" description="UspA" evidence="3">
    <location>
        <begin position="6"/>
        <end position="148"/>
    </location>
</feature>
<dbReference type="AlphaFoldDB" id="A0A2Z5Y0C8"/>
<organism evidence="4 5">
    <name type="scientific">Melissococcus plutonius</name>
    <dbReference type="NCBI Taxonomy" id="33970"/>
    <lineage>
        <taxon>Bacteria</taxon>
        <taxon>Bacillati</taxon>
        <taxon>Bacillota</taxon>
        <taxon>Bacilli</taxon>
        <taxon>Lactobacillales</taxon>
        <taxon>Enterococcaceae</taxon>
        <taxon>Melissococcus</taxon>
    </lineage>
</organism>
<dbReference type="Proteomes" id="UP000269226">
    <property type="component" value="Chromosome"/>
</dbReference>
<dbReference type="SUPFAM" id="SSF52402">
    <property type="entry name" value="Adenine nucleotide alpha hydrolases-like"/>
    <property type="match status" value="1"/>
</dbReference>
<protein>
    <recommendedName>
        <fullName evidence="2">Universal stress protein</fullName>
    </recommendedName>
</protein>
<dbReference type="PRINTS" id="PR01438">
    <property type="entry name" value="UNVRSLSTRESS"/>
</dbReference>
<keyword evidence="2" id="KW-0963">Cytoplasm</keyword>
<dbReference type="PIRSF" id="PIRSF006276">
    <property type="entry name" value="UspA"/>
    <property type="match status" value="1"/>
</dbReference>
<dbReference type="InterPro" id="IPR006016">
    <property type="entry name" value="UspA"/>
</dbReference>
<dbReference type="GO" id="GO:0005737">
    <property type="term" value="C:cytoplasm"/>
    <property type="evidence" value="ECO:0007669"/>
    <property type="project" value="UniProtKB-SubCell"/>
</dbReference>
<comment type="subcellular location">
    <subcellularLocation>
        <location evidence="2">Cytoplasm</location>
    </subcellularLocation>
</comment>
<dbReference type="RefSeq" id="WP_013773056.1">
    <property type="nucleotide sequence ID" value="NZ_AP018492.1"/>
</dbReference>
<dbReference type="InterPro" id="IPR014729">
    <property type="entry name" value="Rossmann-like_a/b/a_fold"/>
</dbReference>
<dbReference type="PANTHER" id="PTHR46268:SF6">
    <property type="entry name" value="UNIVERSAL STRESS PROTEIN UP12"/>
    <property type="match status" value="1"/>
</dbReference>
<dbReference type="EMBL" id="AP018492">
    <property type="protein sequence ID" value="BBC60276.1"/>
    <property type="molecule type" value="Genomic_DNA"/>
</dbReference>
<dbReference type="OMA" id="TSNYCIR"/>
<evidence type="ECO:0000259" key="3">
    <source>
        <dbReference type="Pfam" id="PF00582"/>
    </source>
</evidence>
<evidence type="ECO:0000313" key="5">
    <source>
        <dbReference type="Proteomes" id="UP000269226"/>
    </source>
</evidence>
<dbReference type="Pfam" id="PF00582">
    <property type="entry name" value="Usp"/>
    <property type="match status" value="1"/>
</dbReference>
<proteinExistence type="inferred from homology"/>